<accession>A0A645B8B3</accession>
<dbReference type="PANTHER" id="PTHR33169:SF13">
    <property type="entry name" value="PADR-FAMILY TRANSCRIPTIONAL REGULATOR"/>
    <property type="match status" value="1"/>
</dbReference>
<organism evidence="2">
    <name type="scientific">bioreactor metagenome</name>
    <dbReference type="NCBI Taxonomy" id="1076179"/>
    <lineage>
        <taxon>unclassified sequences</taxon>
        <taxon>metagenomes</taxon>
        <taxon>ecological metagenomes</taxon>
    </lineage>
</organism>
<dbReference type="InterPro" id="IPR036390">
    <property type="entry name" value="WH_DNA-bd_sf"/>
</dbReference>
<dbReference type="Gene3D" id="1.10.10.10">
    <property type="entry name" value="Winged helix-like DNA-binding domain superfamily/Winged helix DNA-binding domain"/>
    <property type="match status" value="1"/>
</dbReference>
<gene>
    <name evidence="2" type="ORF">SDC9_108512</name>
</gene>
<sequence length="113" mass="12816">MNENLALTETTYYILLSLYKPQHGYGIMQQAEELSKGRIRLAAGTLYGALNTMCEKGWITLLPVEEGSRKKEYKITGRGVSILKSEIERLRELVYNGDLIVGGKSDERKEDYP</sequence>
<dbReference type="AlphaFoldDB" id="A0A645B8B3"/>
<dbReference type="InterPro" id="IPR036388">
    <property type="entry name" value="WH-like_DNA-bd_sf"/>
</dbReference>
<dbReference type="PANTHER" id="PTHR33169">
    <property type="entry name" value="PADR-FAMILY TRANSCRIPTIONAL REGULATOR"/>
    <property type="match status" value="1"/>
</dbReference>
<comment type="caution">
    <text evidence="2">The sequence shown here is derived from an EMBL/GenBank/DDBJ whole genome shotgun (WGS) entry which is preliminary data.</text>
</comment>
<evidence type="ECO:0000259" key="1">
    <source>
        <dbReference type="Pfam" id="PF03551"/>
    </source>
</evidence>
<dbReference type="SUPFAM" id="SSF46785">
    <property type="entry name" value="Winged helix' DNA-binding domain"/>
    <property type="match status" value="1"/>
</dbReference>
<reference evidence="2" key="1">
    <citation type="submission" date="2019-08" db="EMBL/GenBank/DDBJ databases">
        <authorList>
            <person name="Kucharzyk K."/>
            <person name="Murdoch R.W."/>
            <person name="Higgins S."/>
            <person name="Loffler F."/>
        </authorList>
    </citation>
    <scope>NUCLEOTIDE SEQUENCE</scope>
</reference>
<dbReference type="Pfam" id="PF03551">
    <property type="entry name" value="PadR"/>
    <property type="match status" value="1"/>
</dbReference>
<dbReference type="EMBL" id="VSSQ01018459">
    <property type="protein sequence ID" value="MPM61652.1"/>
    <property type="molecule type" value="Genomic_DNA"/>
</dbReference>
<feature type="domain" description="Transcription regulator PadR N-terminal" evidence="1">
    <location>
        <begin position="20"/>
        <end position="82"/>
    </location>
</feature>
<name>A0A645B8B3_9ZZZZ</name>
<dbReference type="InterPro" id="IPR005149">
    <property type="entry name" value="Tscrpt_reg_PadR_N"/>
</dbReference>
<protein>
    <recommendedName>
        <fullName evidence="1">Transcription regulator PadR N-terminal domain-containing protein</fullName>
    </recommendedName>
</protein>
<proteinExistence type="predicted"/>
<evidence type="ECO:0000313" key="2">
    <source>
        <dbReference type="EMBL" id="MPM61652.1"/>
    </source>
</evidence>
<dbReference type="InterPro" id="IPR052509">
    <property type="entry name" value="Metal_resp_DNA-bind_regulator"/>
</dbReference>